<evidence type="ECO:0000256" key="1">
    <source>
        <dbReference type="ARBA" id="ARBA00022729"/>
    </source>
</evidence>
<dbReference type="Gene3D" id="2.60.40.1220">
    <property type="match status" value="4"/>
</dbReference>
<feature type="domain" description="SbsA Ig-like" evidence="2">
    <location>
        <begin position="495"/>
        <end position="595"/>
    </location>
</feature>
<feature type="domain" description="SbsA Ig-like" evidence="2">
    <location>
        <begin position="598"/>
        <end position="706"/>
    </location>
</feature>
<sequence>MSFFHRPLIYPSAGAWNPQTKEIYLEGPPWPGTPVTVEVTFPELATGQCQVSAANAAGGMIALENAVGVIASQSLATFTLAFDMDMRQASYSEWVGSSPGHLIRLLGPGDQPASITYRSGTARTISIGLLADLALETTYRFSIASGVITPSGTQLWGPATLSFTTQAGQTSTLASEVVSLTTFSDAARTIVIPDGSEINATTTLYFRMSALDPAPNTFDVATLTVSRNGSPLGTLPLEQPVIATTSFFGTTTTSVPWGGNHTLRFETASPTVANTFTVTFPGLVSHTPEPGSTGVRLDTPIVLTFTEAMSPATINSGTIRLHRSGTPVSFVVSSIVGATVTLRPDDIETNRLRPETTYTLEVGKWVTDLVGNPFVHSPATYTATFTTQASQTPPLSISSVSLFADAAFTQPLAAEADWFATGTVYIQMVGADGEPLTRDSTVASISGNTFVTLTEIASASGIYRGSYTFAGWPDRVPLRVQSVVTPTASQALLITYPRLSPQVPASDSTDVPVGTTIRIRADEELAAGTVTGTAARLLLGGTPVSATVSYDGGAREVVIDPTADLVSEGVYTVQVEGVRDTFDNPLLQPLVFTFQAADVIRPTLVGQLPPAGATGVTIDQWIRLTFSEPILPASVNASHVRLLRNGSLASFILSTSGATVTIDPDDAPDGGLRVETTYRVEVGPGVTDLKGNPFFNTPATYATIFSTQDAHTPPPTIDSFSLYRDPLRLSGYPANAAMPGTAAVYLKVTGTDGATQTRDVTTATLRLSWSGTPITIPLMETASNSGGLYHGEFFLASLPVYGFPSPAPPAPVGTLSWIPNIQPGLAATSTVRFPAWVPAASRLETLAGTTLASGASGVRLDTTIDLGFDSEIDIDSITPTALRLTTGGAPVPYSITWDAGGSLVTVIPDDWLLPGTTYQMEGPYAASGLRNPQGNPLAQPFAFTFQTQASQTPPVSIQRVTLYSNSGFTPASRLATGADYPATGTVYIEMAGVDGSPLTVDRTIASLSTGVQVPLTETGAATGLFRGSSSFAGLPDRFALTVQSLVSPTASQSLFVTYPRLTPLIPASGASAVSVFTTVVIEADEPLDPDSVSTAGIRILAGGSPVAAGLSYEAATRRLILTPAAALPYATTLVVVASGVRDLVGNPQATRLAFQFTTQATSLPPTTITALRVATSPTYLPALAPDTAVGPGQPLYIEVEGTDRSATTVDYTDVELLSDLRPDVATATLIEVGGNSGVFRGSLNAFPEEGARLTIRSVTDPTYRLDLRTLARPRFAVLDPASGSSDLPLDTLFTITTTKPVDPATALGATLSLVDQTGEVVASATWVTPTRLVVEGALATASPVHLGISGWRDTDGLAFPDLRADFTTRAASFSRLEVFSDAAWSAPVASGSTIEPGVTLWVRLTGRDLRTRQIETTTVQVRTGPASALSFPLTETAGGRFEGTVTAPTQAAVAFAIVPVAAPSLAQTFRTMEEFAVTSVTPASGATGVPADTWPTWTFSHPLTPAWDPTAPGGWFQLTKTFSPGGLPLGVPVEATYTISLDRRQVELRPWAIMELLAEYELRVSGTVRDERDRLLGTPFITRFRVQSPPPPPQEVSALRHYRDGTFTRTTDRVAPDGTLFLEVVARDQSFSTVDTTRVRITSSDGSLPGNEFTLVETSANSGIYRGALPVRLPLGTTISIQSQGRPIFLITVTVEARPRLIDITPASGAADLYLDQSIALTFDQDMDPTTLASGVLVTDAAGLLLPVTRALGPTNRVIRVAPTTAWPMVAPLRVALTADLFGATGIAPVSTAIGFSTRAPTAATVEALSGLPPRSNQAVSRLGEALPGPLTVVATTTDLYQTIPETRRIELHVDGTLTTLDLAEVATQPGTFQGTAVLPDTRGAAASLTLDFAARPGFPFTIAALPGLRGVTPASGATGVGELPIIEASFTRPIPLEVAAGALELSVRGQAAPVRLLTSGGTTATRLQWEPTSSLPPGSVVRATFRGLVDQLGQPVTVPDTMFTIVGSDGIVIYEDPEFQRPILGAVVTVPTIFVEATASGPWTSPAHPVLTVTTQLAATAPRRLALEGAARPTRRFQCQIDLEASRRPPIHLVPLAPGERAELSSPFLTPHRRVFHYKVRGDTPPATIQGLALFRDGHYQQRIEGDLHQAQVFVQIAAEDLNWVFPDTTVIRATSEADPSGLELVLRESGIHTGLFRNGFTLGAMTIATGSPVLRARPGDVITLTSITDPRVAVRVRYLPETRLEHAIAWPSPARGDTVTFSFYLTFPADVELSVYDTAGDEVHFAVIRGRAGENRYAWRLPRRVANGVYFFELRPTPHTEYQTKQKKVRGRFAVLR</sequence>
<dbReference type="Proteomes" id="UP000252355">
    <property type="component" value="Unassembled WGS sequence"/>
</dbReference>
<organism evidence="3 4">
    <name type="scientific">Candidatus Ozemobacter sibiricus</name>
    <dbReference type="NCBI Taxonomy" id="2268124"/>
    <lineage>
        <taxon>Bacteria</taxon>
        <taxon>Candidatus Ozemobacteria</taxon>
        <taxon>Candidatus Ozemobacterales</taxon>
        <taxon>Candidatus Ozemobacteraceae</taxon>
        <taxon>Candidatus Ozemobacter</taxon>
    </lineage>
</organism>
<accession>A0A367ZT66</accession>
<dbReference type="Pfam" id="PF13205">
    <property type="entry name" value="Big_5"/>
    <property type="match status" value="6"/>
</dbReference>
<feature type="domain" description="SbsA Ig-like" evidence="2">
    <location>
        <begin position="845"/>
        <end position="947"/>
    </location>
</feature>
<dbReference type="EMBL" id="QOQW01000002">
    <property type="protein sequence ID" value="RCK81335.1"/>
    <property type="molecule type" value="Genomic_DNA"/>
</dbReference>
<keyword evidence="1" id="KW-0732">Signal</keyword>
<protein>
    <recommendedName>
        <fullName evidence="2">SbsA Ig-like domain-containing protein</fullName>
    </recommendedName>
</protein>
<evidence type="ECO:0000313" key="4">
    <source>
        <dbReference type="Proteomes" id="UP000252355"/>
    </source>
</evidence>
<evidence type="ECO:0000313" key="3">
    <source>
        <dbReference type="EMBL" id="RCK81335.1"/>
    </source>
</evidence>
<name>A0A367ZT66_9BACT</name>
<feature type="domain" description="SbsA Ig-like" evidence="2">
    <location>
        <begin position="279"/>
        <end position="387"/>
    </location>
</feature>
<comment type="caution">
    <text evidence="3">The sequence shown here is derived from an EMBL/GenBank/DDBJ whole genome shotgun (WGS) entry which is preliminary data.</text>
</comment>
<reference evidence="3 4" key="1">
    <citation type="submission" date="2018-05" db="EMBL/GenBank/DDBJ databases">
        <title>A metagenomic window into the 2 km-deep terrestrial subsurface aquifer revealed taxonomically and functionally diverse microbial community comprising novel uncultured bacterial lineages.</title>
        <authorList>
            <person name="Kadnikov V.V."/>
            <person name="Mardanov A.V."/>
            <person name="Beletsky A.V."/>
            <person name="Banks D."/>
            <person name="Pimenov N.V."/>
            <person name="Frank Y.A."/>
            <person name="Karnachuk O.V."/>
            <person name="Ravin N.V."/>
        </authorList>
    </citation>
    <scope>NUCLEOTIDE SEQUENCE [LARGE SCALE GENOMIC DNA]</scope>
    <source>
        <strain evidence="3">BY5</strain>
    </source>
</reference>
<dbReference type="InterPro" id="IPR032812">
    <property type="entry name" value="SbsA_Ig"/>
</dbReference>
<feature type="domain" description="SbsA Ig-like" evidence="2">
    <location>
        <begin position="1697"/>
        <end position="1786"/>
    </location>
</feature>
<feature type="domain" description="SbsA Ig-like" evidence="2">
    <location>
        <begin position="1057"/>
        <end position="1158"/>
    </location>
</feature>
<dbReference type="InterPro" id="IPR014755">
    <property type="entry name" value="Cu-Rt/internalin_Ig-like"/>
</dbReference>
<evidence type="ECO:0000259" key="2">
    <source>
        <dbReference type="Pfam" id="PF13205"/>
    </source>
</evidence>
<proteinExistence type="predicted"/>
<gene>
    <name evidence="3" type="ORF">OZSIB_2204</name>
</gene>